<dbReference type="AlphaFoldDB" id="U2EN71"/>
<dbReference type="Proteomes" id="UP000016627">
    <property type="component" value="Unassembled WGS sequence"/>
</dbReference>
<organism evidence="1 2">
    <name type="scientific">Campylobacter concisus ATCC 51562</name>
    <dbReference type="NCBI Taxonomy" id="1242969"/>
    <lineage>
        <taxon>Bacteria</taxon>
        <taxon>Pseudomonadati</taxon>
        <taxon>Campylobacterota</taxon>
        <taxon>Epsilonproteobacteria</taxon>
        <taxon>Campylobacterales</taxon>
        <taxon>Campylobacteraceae</taxon>
        <taxon>Campylobacter</taxon>
    </lineage>
</organism>
<gene>
    <name evidence="1" type="ORF">ATCC51562_1374</name>
</gene>
<sequence>MAITKISEKLIPNIFASIKFYLSFVFYLDFAQNFINLALDKECDLVT</sequence>
<protein>
    <submittedName>
        <fullName evidence="1">Uncharacterized protein</fullName>
    </submittedName>
</protein>
<dbReference type="EMBL" id="ANNI01000008">
    <property type="protein sequence ID" value="ERJ25456.1"/>
    <property type="molecule type" value="Genomic_DNA"/>
</dbReference>
<evidence type="ECO:0000313" key="1">
    <source>
        <dbReference type="EMBL" id="ERJ25456.1"/>
    </source>
</evidence>
<reference evidence="1 2" key="1">
    <citation type="journal article" date="2013" name="BMC Genomics">
        <title>Comparative genomics of Campylobacter concisus isolates reveals genetic diversity and provides insights into disease association.</title>
        <authorList>
            <person name="Deshpande N.P."/>
            <person name="Kaakoush N.O."/>
            <person name="Wilkins M.R."/>
            <person name="Mitchell H.M."/>
        </authorList>
    </citation>
    <scope>NUCLEOTIDE SEQUENCE [LARGE SCALE GENOMIC DNA]</scope>
    <source>
        <strain evidence="1 2">ATCC 51562</strain>
    </source>
</reference>
<accession>U2EN71</accession>
<name>U2EN71_9BACT</name>
<comment type="caution">
    <text evidence="1">The sequence shown here is derived from an EMBL/GenBank/DDBJ whole genome shotgun (WGS) entry which is preliminary data.</text>
</comment>
<proteinExistence type="predicted"/>
<dbReference type="PATRIC" id="fig|1242969.3.peg.1322"/>
<evidence type="ECO:0000313" key="2">
    <source>
        <dbReference type="Proteomes" id="UP000016627"/>
    </source>
</evidence>